<evidence type="ECO:0000313" key="1">
    <source>
        <dbReference type="EMBL" id="MCI46124.1"/>
    </source>
</evidence>
<feature type="non-terminal residue" evidence="1">
    <location>
        <position position="72"/>
    </location>
</feature>
<sequence length="72" mass="8243">MIPVLTAEYADQSFGIDELGELFQQIQIVDEPSMIAYVPKWIVKTSSWNSAFFDKPTDQIRGHLKPLFIKAK</sequence>
<accession>A0A392SD52</accession>
<protein>
    <submittedName>
        <fullName evidence="1">Uncharacterized protein</fullName>
    </submittedName>
</protein>
<proteinExistence type="predicted"/>
<evidence type="ECO:0000313" key="2">
    <source>
        <dbReference type="Proteomes" id="UP000265520"/>
    </source>
</evidence>
<keyword evidence="2" id="KW-1185">Reference proteome</keyword>
<organism evidence="1 2">
    <name type="scientific">Trifolium medium</name>
    <dbReference type="NCBI Taxonomy" id="97028"/>
    <lineage>
        <taxon>Eukaryota</taxon>
        <taxon>Viridiplantae</taxon>
        <taxon>Streptophyta</taxon>
        <taxon>Embryophyta</taxon>
        <taxon>Tracheophyta</taxon>
        <taxon>Spermatophyta</taxon>
        <taxon>Magnoliopsida</taxon>
        <taxon>eudicotyledons</taxon>
        <taxon>Gunneridae</taxon>
        <taxon>Pentapetalae</taxon>
        <taxon>rosids</taxon>
        <taxon>fabids</taxon>
        <taxon>Fabales</taxon>
        <taxon>Fabaceae</taxon>
        <taxon>Papilionoideae</taxon>
        <taxon>50 kb inversion clade</taxon>
        <taxon>NPAAA clade</taxon>
        <taxon>Hologalegina</taxon>
        <taxon>IRL clade</taxon>
        <taxon>Trifolieae</taxon>
        <taxon>Trifolium</taxon>
    </lineage>
</organism>
<name>A0A392SD52_9FABA</name>
<comment type="caution">
    <text evidence="1">The sequence shown here is derived from an EMBL/GenBank/DDBJ whole genome shotgun (WGS) entry which is preliminary data.</text>
</comment>
<dbReference type="Proteomes" id="UP000265520">
    <property type="component" value="Unassembled WGS sequence"/>
</dbReference>
<dbReference type="EMBL" id="LXQA010353021">
    <property type="protein sequence ID" value="MCI46124.1"/>
    <property type="molecule type" value="Genomic_DNA"/>
</dbReference>
<reference evidence="1 2" key="1">
    <citation type="journal article" date="2018" name="Front. Plant Sci.">
        <title>Red Clover (Trifolium pratense) and Zigzag Clover (T. medium) - A Picture of Genomic Similarities and Differences.</title>
        <authorList>
            <person name="Dluhosova J."/>
            <person name="Istvanek J."/>
            <person name="Nedelnik J."/>
            <person name="Repkova J."/>
        </authorList>
    </citation>
    <scope>NUCLEOTIDE SEQUENCE [LARGE SCALE GENOMIC DNA]</scope>
    <source>
        <strain evidence="2">cv. 10/8</strain>
        <tissue evidence="1">Leaf</tissue>
    </source>
</reference>
<dbReference type="AlphaFoldDB" id="A0A392SD52"/>